<proteinExistence type="predicted"/>
<feature type="region of interest" description="Disordered" evidence="1">
    <location>
        <begin position="1"/>
        <end position="30"/>
    </location>
</feature>
<evidence type="ECO:0000256" key="1">
    <source>
        <dbReference type="SAM" id="MobiDB-lite"/>
    </source>
</evidence>
<evidence type="ECO:0000313" key="2">
    <source>
        <dbReference type="EMBL" id="CAE0403800.1"/>
    </source>
</evidence>
<evidence type="ECO:0008006" key="3">
    <source>
        <dbReference type="Google" id="ProtNLM"/>
    </source>
</evidence>
<sequence length="534" mass="59232">MRHEQVSPRTSPRVETLRKQSTPPVSRIRPRTVSEDRTKVYRVGFSCEHRGRYFRSSKRRIRWSFVINSEDHEVVLLWSLKSGKTRVFWNRRDISNLFHTDGRSGTVELSWETRSQEKLHLLAHSESIPGSAQYDLLIDGVSFFRLPSKEMVERNESNIVPPSVGPSSITASELAESRAQSSDAGDLTDNDSVPDPGIPYEDLGLRLSLAGFDTGGAPRDPIDELHSDVYSAMVESLRTEITAHLPQSEALVSRAIIHAFFPDNDSETSPSDGSFSITERDAQQEEADALCNADEWAKLNLEYAPAPDVEDRVLSYFQKHVETLFSYVRNEELGPSDASRILLNVAAVLRLEFDKPFRSNTVVLQGLDRKIAIEDFLNILDAYGPVEAAGVAKTRCFAFCRFKESGALRRLKAAADHGRLFMGGERVYLTVLSEKVEKGRLGNLHDDLPAGVEASEGSTEEENFLASPGGDSVPHLMGAMSQDDMMFGSPGQLDPLVLNRCVSDGWVDTGLYDDMKIPQVSPNNVGSSFFAGST</sequence>
<feature type="compositionally biased region" description="Polar residues" evidence="1">
    <location>
        <begin position="157"/>
        <end position="171"/>
    </location>
</feature>
<dbReference type="GO" id="GO:0003676">
    <property type="term" value="F:nucleic acid binding"/>
    <property type="evidence" value="ECO:0007669"/>
    <property type="project" value="InterPro"/>
</dbReference>
<dbReference type="InterPro" id="IPR035979">
    <property type="entry name" value="RBD_domain_sf"/>
</dbReference>
<dbReference type="AlphaFoldDB" id="A0A7S3KXM4"/>
<accession>A0A7S3KXM4</accession>
<feature type="region of interest" description="Disordered" evidence="1">
    <location>
        <begin position="157"/>
        <end position="199"/>
    </location>
</feature>
<organism evidence="2">
    <name type="scientific">Amphora coffeiformis</name>
    <dbReference type="NCBI Taxonomy" id="265554"/>
    <lineage>
        <taxon>Eukaryota</taxon>
        <taxon>Sar</taxon>
        <taxon>Stramenopiles</taxon>
        <taxon>Ochrophyta</taxon>
        <taxon>Bacillariophyta</taxon>
        <taxon>Bacillariophyceae</taxon>
        <taxon>Bacillariophycidae</taxon>
        <taxon>Thalassiophysales</taxon>
        <taxon>Catenulaceae</taxon>
        <taxon>Amphora</taxon>
    </lineage>
</organism>
<name>A0A7S3KXM4_9STRA</name>
<dbReference type="EMBL" id="HBIM01002273">
    <property type="protein sequence ID" value="CAE0403800.1"/>
    <property type="molecule type" value="Transcribed_RNA"/>
</dbReference>
<gene>
    <name evidence="2" type="ORF">ACOF00016_LOCUS1989</name>
</gene>
<protein>
    <recommendedName>
        <fullName evidence="3">RRM domain-containing protein</fullName>
    </recommendedName>
</protein>
<dbReference type="SUPFAM" id="SSF54928">
    <property type="entry name" value="RNA-binding domain, RBD"/>
    <property type="match status" value="1"/>
</dbReference>
<reference evidence="2" key="1">
    <citation type="submission" date="2021-01" db="EMBL/GenBank/DDBJ databases">
        <authorList>
            <person name="Corre E."/>
            <person name="Pelletier E."/>
            <person name="Niang G."/>
            <person name="Scheremetjew M."/>
            <person name="Finn R."/>
            <person name="Kale V."/>
            <person name="Holt S."/>
            <person name="Cochrane G."/>
            <person name="Meng A."/>
            <person name="Brown T."/>
            <person name="Cohen L."/>
        </authorList>
    </citation>
    <scope>NUCLEOTIDE SEQUENCE</scope>
    <source>
        <strain evidence="2">CCMP127</strain>
    </source>
</reference>